<dbReference type="InterPro" id="IPR006311">
    <property type="entry name" value="TAT_signal"/>
</dbReference>
<proteinExistence type="predicted"/>
<dbReference type="InterPro" id="IPR052900">
    <property type="entry name" value="Phospholipid_Metab_Enz"/>
</dbReference>
<protein>
    <submittedName>
        <fullName evidence="3">Alkaline phosphatase D family protein</fullName>
    </submittedName>
</protein>
<evidence type="ECO:0000259" key="2">
    <source>
        <dbReference type="Pfam" id="PF16655"/>
    </source>
</evidence>
<sequence length="516" mass="57773">MRFSRRDFLALGLKGGVMAGGVLAAPAIVLAQTRRPVITSGVMSGDMLIDRAMLWSRVDRPARMLVELADNPEFRGARQLQGPQALPVSDLAAKLDVTGLADWDRLHYRVRFAALGDHRAISEPVVGQLSLPSSTPRDVRFVWSGDTVGQGWGIDESRGGMRIYETMRGQRPDFFIHSGDTVYADGPLEETVVLEDGKIWRNRMTSAKAQVAQSLEEYRGQYAYNLLDDNLKRFNAEVPMLAQWDDHETFNNWYPEEHLEDPRYTENNVSLLAARGRQAFLEYMPIRQQPESPQRIYRRFPYGPGLEVFMLDMRSFRGANSRNRQTQPGPATDFLGEPQLAWLLNALRRSQATWKIIAADMPVGLVVADGEHYEASANGEDGEPKGREMEIAKLLKAIRDEGIRNVVWLTADVHYTAAHHYSPERASFKEFAPFWEFISGPLHAGTFGPNELDMTFGPQVVYQKAPPAGQSNLPPSAGYQFFGQVDLNGEDESLTVTLMDTAGTALHRQVLTPHQG</sequence>
<dbReference type="Pfam" id="PF16655">
    <property type="entry name" value="PhoD_N"/>
    <property type="match status" value="1"/>
</dbReference>
<dbReference type="PANTHER" id="PTHR43606:SF1">
    <property type="entry name" value="PHOD-LIKE PHOSPHATASE METALLOPHOSPHATASE DOMAIN-CONTAINING PROTEIN"/>
    <property type="match status" value="1"/>
</dbReference>
<dbReference type="PROSITE" id="PS51318">
    <property type="entry name" value="TAT"/>
    <property type="match status" value="1"/>
</dbReference>
<reference evidence="3 4" key="1">
    <citation type="submission" date="2023-03" db="EMBL/GenBank/DDBJ databases">
        <title>Halomonas sp. nov., isolated from Korean tranditional fermented seafood 'Jeotgal'.</title>
        <authorList>
            <person name="Kim B."/>
            <person name="Shin N.-R."/>
        </authorList>
    </citation>
    <scope>NUCLEOTIDE SEQUENCE [LARGE SCALE GENOMIC DNA]</scope>
    <source>
        <strain evidence="3 4">SG2L-4</strain>
    </source>
</reference>
<dbReference type="InterPro" id="IPR032093">
    <property type="entry name" value="PhoD_N"/>
</dbReference>
<dbReference type="SUPFAM" id="SSF56300">
    <property type="entry name" value="Metallo-dependent phosphatases"/>
    <property type="match status" value="1"/>
</dbReference>
<accession>A0ABY9YZI3</accession>
<evidence type="ECO:0000259" key="1">
    <source>
        <dbReference type="Pfam" id="PF09423"/>
    </source>
</evidence>
<feature type="domain" description="Phospholipase D N-terminal" evidence="2">
    <location>
        <begin position="41"/>
        <end position="127"/>
    </location>
</feature>
<dbReference type="PANTHER" id="PTHR43606">
    <property type="entry name" value="PHOSPHATASE, PUTATIVE (AFU_ORTHOLOGUE AFUA_6G08710)-RELATED"/>
    <property type="match status" value="1"/>
</dbReference>
<keyword evidence="4" id="KW-1185">Reference proteome</keyword>
<dbReference type="InterPro" id="IPR018946">
    <property type="entry name" value="PhoD-like_MPP"/>
</dbReference>
<dbReference type="EMBL" id="CP119391">
    <property type="protein sequence ID" value="WNK20281.1"/>
    <property type="molecule type" value="Genomic_DNA"/>
</dbReference>
<name>A0ABY9YZI3_9GAMM</name>
<dbReference type="Gene3D" id="3.60.21.70">
    <property type="entry name" value="PhoD-like phosphatase"/>
    <property type="match status" value="1"/>
</dbReference>
<gene>
    <name evidence="3" type="ORF">P1P91_00915</name>
</gene>
<dbReference type="Gene3D" id="2.60.40.380">
    <property type="entry name" value="Purple acid phosphatase-like, N-terminal"/>
    <property type="match status" value="1"/>
</dbReference>
<dbReference type="Proteomes" id="UP001301869">
    <property type="component" value="Chromosome"/>
</dbReference>
<dbReference type="Pfam" id="PF09423">
    <property type="entry name" value="PhoD"/>
    <property type="match status" value="1"/>
</dbReference>
<dbReference type="InterPro" id="IPR029052">
    <property type="entry name" value="Metallo-depent_PP-like"/>
</dbReference>
<feature type="domain" description="PhoD-like phosphatase metallophosphatase" evidence="1">
    <location>
        <begin position="147"/>
        <end position="497"/>
    </location>
</feature>
<dbReference type="CDD" id="cd07389">
    <property type="entry name" value="MPP_PhoD"/>
    <property type="match status" value="1"/>
</dbReference>
<evidence type="ECO:0000313" key="3">
    <source>
        <dbReference type="EMBL" id="WNK20281.1"/>
    </source>
</evidence>
<dbReference type="InterPro" id="IPR038607">
    <property type="entry name" value="PhoD-like_sf"/>
</dbReference>
<dbReference type="RefSeq" id="WP_311883889.1">
    <property type="nucleotide sequence ID" value="NZ_CP119391.1"/>
</dbReference>
<organism evidence="3 4">
    <name type="scientific">Halomonas piscis</name>
    <dbReference type="NCBI Taxonomy" id="3031727"/>
    <lineage>
        <taxon>Bacteria</taxon>
        <taxon>Pseudomonadati</taxon>
        <taxon>Pseudomonadota</taxon>
        <taxon>Gammaproteobacteria</taxon>
        <taxon>Oceanospirillales</taxon>
        <taxon>Halomonadaceae</taxon>
        <taxon>Halomonas</taxon>
    </lineage>
</organism>
<evidence type="ECO:0000313" key="4">
    <source>
        <dbReference type="Proteomes" id="UP001301869"/>
    </source>
</evidence>